<feature type="transmembrane region" description="Helical" evidence="7">
    <location>
        <begin position="165"/>
        <end position="183"/>
    </location>
</feature>
<feature type="transmembrane region" description="Helical" evidence="7">
    <location>
        <begin position="352"/>
        <end position="371"/>
    </location>
</feature>
<keyword evidence="9" id="KW-1185">Reference proteome</keyword>
<feature type="transmembrane region" description="Helical" evidence="7">
    <location>
        <begin position="377"/>
        <end position="397"/>
    </location>
</feature>
<dbReference type="Proteomes" id="UP001597561">
    <property type="component" value="Unassembled WGS sequence"/>
</dbReference>
<proteinExistence type="predicted"/>
<feature type="transmembrane region" description="Helical" evidence="7">
    <location>
        <begin position="228"/>
        <end position="249"/>
    </location>
</feature>
<feature type="transmembrane region" description="Helical" evidence="7">
    <location>
        <begin position="287"/>
        <end position="307"/>
    </location>
</feature>
<keyword evidence="2" id="KW-0813">Transport</keyword>
<keyword evidence="4 7" id="KW-0812">Transmembrane</keyword>
<dbReference type="InterPro" id="IPR036259">
    <property type="entry name" value="MFS_trans_sf"/>
</dbReference>
<dbReference type="Gene3D" id="1.20.1250.20">
    <property type="entry name" value="MFS general substrate transporter like domains"/>
    <property type="match status" value="1"/>
</dbReference>
<evidence type="ECO:0000256" key="7">
    <source>
        <dbReference type="SAM" id="Phobius"/>
    </source>
</evidence>
<feature type="transmembrane region" description="Helical" evidence="7">
    <location>
        <begin position="101"/>
        <end position="120"/>
    </location>
</feature>
<evidence type="ECO:0000313" key="9">
    <source>
        <dbReference type="Proteomes" id="UP001597561"/>
    </source>
</evidence>
<protein>
    <submittedName>
        <fullName evidence="8">MFS transporter</fullName>
    </submittedName>
</protein>
<evidence type="ECO:0000256" key="4">
    <source>
        <dbReference type="ARBA" id="ARBA00022692"/>
    </source>
</evidence>
<evidence type="ECO:0000256" key="3">
    <source>
        <dbReference type="ARBA" id="ARBA00022475"/>
    </source>
</evidence>
<feature type="transmembrane region" description="Helical" evidence="7">
    <location>
        <begin position="313"/>
        <end position="332"/>
    </location>
</feature>
<feature type="transmembrane region" description="Helical" evidence="7">
    <location>
        <begin position="261"/>
        <end position="280"/>
    </location>
</feature>
<dbReference type="EMBL" id="JBHUPG010000019">
    <property type="protein sequence ID" value="MFD2912373.1"/>
    <property type="molecule type" value="Genomic_DNA"/>
</dbReference>
<evidence type="ECO:0000313" key="8">
    <source>
        <dbReference type="EMBL" id="MFD2912373.1"/>
    </source>
</evidence>
<dbReference type="CDD" id="cd06173">
    <property type="entry name" value="MFS_MefA_like"/>
    <property type="match status" value="1"/>
</dbReference>
<comment type="caution">
    <text evidence="8">The sequence shown here is derived from an EMBL/GenBank/DDBJ whole genome shotgun (WGS) entry which is preliminary data.</text>
</comment>
<evidence type="ECO:0000256" key="6">
    <source>
        <dbReference type="ARBA" id="ARBA00023136"/>
    </source>
</evidence>
<dbReference type="SUPFAM" id="SSF103473">
    <property type="entry name" value="MFS general substrate transporter"/>
    <property type="match status" value="1"/>
</dbReference>
<dbReference type="PANTHER" id="PTHR43266:SF2">
    <property type="entry name" value="MAJOR FACILITATOR SUPERFAMILY (MFS) PROFILE DOMAIN-CONTAINING PROTEIN"/>
    <property type="match status" value="1"/>
</dbReference>
<dbReference type="Pfam" id="PF07690">
    <property type="entry name" value="MFS_1"/>
    <property type="match status" value="1"/>
</dbReference>
<dbReference type="PANTHER" id="PTHR43266">
    <property type="entry name" value="MACROLIDE-EFFLUX PROTEIN"/>
    <property type="match status" value="1"/>
</dbReference>
<accession>A0ABW5ZHJ6</accession>
<keyword evidence="5 7" id="KW-1133">Transmembrane helix</keyword>
<sequence length="418" mass="44689">MKAMFINRHFAKMWYSNAASILGDRFREIVIPLIVLGLSGSPLITALVVMSQQLGALLFAVPVGVWVEKRNKPLIAAVANFLYAIGLLFLAFFILFESSVLVAFTLFVMGLLALISRTAFNTMIPAVAGRKNLMPAHTSLEAADAVTTLAGPVIGGLLYTYTGSFATLVVCACLSCISSLFLFRLKSEYSFKSATDLSDQTNQIHKNRFFKEASVGFSYLFSSVPQRIHALAISVLSFSTVYIMLLVVIHGETVMNLSAAQIGLLLSAAGVGNIIGVLLLKYFQQTNWILLLSVLLGLSGIGVLIVFLSDSFWMAFLGVLIFDGALSMAFVIQGAAHQGITPDDVLTRIRSAAYVIGGLSGLAGTFLAGFIPELSNTAVALGMGSAVLLLPAIYMSFFKKRGAAVESLEPINIGGGEK</sequence>
<organism evidence="8 9">
    <name type="scientific">Jeotgalibacillus terrae</name>
    <dbReference type="NCBI Taxonomy" id="587735"/>
    <lineage>
        <taxon>Bacteria</taxon>
        <taxon>Bacillati</taxon>
        <taxon>Bacillota</taxon>
        <taxon>Bacilli</taxon>
        <taxon>Bacillales</taxon>
        <taxon>Caryophanaceae</taxon>
        <taxon>Jeotgalibacillus</taxon>
    </lineage>
</organism>
<feature type="transmembrane region" description="Helical" evidence="7">
    <location>
        <begin position="74"/>
        <end position="95"/>
    </location>
</feature>
<keyword evidence="3" id="KW-1003">Cell membrane</keyword>
<dbReference type="InterPro" id="IPR011701">
    <property type="entry name" value="MFS"/>
</dbReference>
<comment type="subcellular location">
    <subcellularLocation>
        <location evidence="1">Cell membrane</location>
        <topology evidence="1">Multi-pass membrane protein</topology>
    </subcellularLocation>
</comment>
<name>A0ABW5ZHJ6_9BACL</name>
<reference evidence="9" key="1">
    <citation type="journal article" date="2019" name="Int. J. Syst. Evol. Microbiol.">
        <title>The Global Catalogue of Microorganisms (GCM) 10K type strain sequencing project: providing services to taxonomists for standard genome sequencing and annotation.</title>
        <authorList>
            <consortium name="The Broad Institute Genomics Platform"/>
            <consortium name="The Broad Institute Genome Sequencing Center for Infectious Disease"/>
            <person name="Wu L."/>
            <person name="Ma J."/>
        </authorList>
    </citation>
    <scope>NUCLEOTIDE SEQUENCE [LARGE SCALE GENOMIC DNA]</scope>
    <source>
        <strain evidence="9">KCTC 13528</strain>
    </source>
</reference>
<evidence type="ECO:0000256" key="1">
    <source>
        <dbReference type="ARBA" id="ARBA00004651"/>
    </source>
</evidence>
<gene>
    <name evidence="8" type="ORF">ACFS5P_10845</name>
</gene>
<keyword evidence="6 7" id="KW-0472">Membrane</keyword>
<dbReference type="RefSeq" id="WP_204728922.1">
    <property type="nucleotide sequence ID" value="NZ_JAFBDK010000005.1"/>
</dbReference>
<evidence type="ECO:0000256" key="5">
    <source>
        <dbReference type="ARBA" id="ARBA00022989"/>
    </source>
</evidence>
<evidence type="ECO:0000256" key="2">
    <source>
        <dbReference type="ARBA" id="ARBA00022448"/>
    </source>
</evidence>